<accession>F1TEF5</accession>
<evidence type="ECO:0000313" key="2">
    <source>
        <dbReference type="Proteomes" id="UP000003860"/>
    </source>
</evidence>
<gene>
    <name evidence="1" type="ORF">Cpap_1513</name>
</gene>
<dbReference type="Proteomes" id="UP000003860">
    <property type="component" value="Unassembled WGS sequence"/>
</dbReference>
<keyword evidence="2" id="KW-1185">Reference proteome</keyword>
<proteinExistence type="predicted"/>
<reference evidence="1" key="2">
    <citation type="submission" date="2011-01" db="EMBL/GenBank/DDBJ databases">
        <title>The Non-contiguous Finished genome of Clostridium papyrosolvens.</title>
        <authorList>
            <person name="Lucas S."/>
            <person name="Copeland A."/>
            <person name="Lapidus A."/>
            <person name="Cheng J.-F."/>
            <person name="Goodwin L."/>
            <person name="Pitluck S."/>
            <person name="Misra M."/>
            <person name="Chertkov O."/>
            <person name="Detter J.C."/>
            <person name="Han C."/>
            <person name="Tapia R."/>
            <person name="Land M."/>
            <person name="Hauser L."/>
            <person name="Kyrpides N."/>
            <person name="Ivanova N."/>
            <person name="Pagani I."/>
            <person name="Mouttaki H."/>
            <person name="He Z."/>
            <person name="Zhou J."/>
            <person name="Hemme C.L."/>
            <person name="Woyke T."/>
        </authorList>
    </citation>
    <scope>NUCLEOTIDE SEQUENCE [LARGE SCALE GENOMIC DNA]</scope>
    <source>
        <strain evidence="1">DSM 2782</strain>
    </source>
</reference>
<protein>
    <submittedName>
        <fullName evidence="1">Uncharacterized protein</fullName>
    </submittedName>
</protein>
<dbReference type="EMBL" id="ACXX02000009">
    <property type="protein sequence ID" value="EGD47121.1"/>
    <property type="molecule type" value="Genomic_DNA"/>
</dbReference>
<reference evidence="1" key="1">
    <citation type="submission" date="2009-07" db="EMBL/GenBank/DDBJ databases">
        <authorList>
            <consortium name="US DOE Joint Genome Institute (JGI-PGF)"/>
            <person name="Lucas S."/>
            <person name="Copeland A."/>
            <person name="Lapidus A."/>
            <person name="Glavina del Rio T."/>
            <person name="Tice H."/>
            <person name="Bruce D."/>
            <person name="Goodwin L."/>
            <person name="Pitluck S."/>
            <person name="Larimer F."/>
            <person name="Land M.L."/>
            <person name="Mouttaki H."/>
            <person name="He Z."/>
            <person name="Zhou J."/>
            <person name="Hemme C.L."/>
        </authorList>
    </citation>
    <scope>NUCLEOTIDE SEQUENCE [LARGE SCALE GENOMIC DNA]</scope>
    <source>
        <strain evidence="1">DSM 2782</strain>
    </source>
</reference>
<organism evidence="1 2">
    <name type="scientific">Ruminiclostridium papyrosolvens DSM 2782</name>
    <dbReference type="NCBI Taxonomy" id="588581"/>
    <lineage>
        <taxon>Bacteria</taxon>
        <taxon>Bacillati</taxon>
        <taxon>Bacillota</taxon>
        <taxon>Clostridia</taxon>
        <taxon>Eubacteriales</taxon>
        <taxon>Oscillospiraceae</taxon>
        <taxon>Ruminiclostridium</taxon>
    </lineage>
</organism>
<dbReference type="STRING" id="588581.Cpap_1513"/>
<sequence>MDTYYKRESVSSDGELLAQRTQKFYNPMKEGYGYNFKYKSAMTKSYLSISLPECFSDAELGRIYKISRMIYSKSNLLAKRTNGGIVPLTREEIHEKIGLHRTKFVQFWKKLIENKIIKSIPISGKNFFCISPLYFNSTVYIPVDIFIAFQEELREHLSNRVFEAYMDMHASGNYMPIIMTDGDVEGEEYL</sequence>
<evidence type="ECO:0000313" key="1">
    <source>
        <dbReference type="EMBL" id="EGD47121.1"/>
    </source>
</evidence>
<dbReference type="RefSeq" id="WP_004620153.1">
    <property type="nucleotide sequence ID" value="NZ_ACXX02000009.1"/>
</dbReference>
<dbReference type="AlphaFoldDB" id="F1TEF5"/>
<comment type="caution">
    <text evidence="1">The sequence shown here is derived from an EMBL/GenBank/DDBJ whole genome shotgun (WGS) entry which is preliminary data.</text>
</comment>
<name>F1TEF5_9FIRM</name>